<dbReference type="EMBL" id="CP036279">
    <property type="protein sequence ID" value="QDU63698.1"/>
    <property type="molecule type" value="Genomic_DNA"/>
</dbReference>
<evidence type="ECO:0000313" key="2">
    <source>
        <dbReference type="EMBL" id="QDU63698.1"/>
    </source>
</evidence>
<organism evidence="2 3">
    <name type="scientific">Kolteria novifilia</name>
    <dbReference type="NCBI Taxonomy" id="2527975"/>
    <lineage>
        <taxon>Bacteria</taxon>
        <taxon>Pseudomonadati</taxon>
        <taxon>Planctomycetota</taxon>
        <taxon>Planctomycetia</taxon>
        <taxon>Kolteriales</taxon>
        <taxon>Kolteriaceae</taxon>
        <taxon>Kolteria</taxon>
    </lineage>
</organism>
<keyword evidence="3" id="KW-1185">Reference proteome</keyword>
<protein>
    <submittedName>
        <fullName evidence="2">Uncharacterized protein</fullName>
    </submittedName>
</protein>
<evidence type="ECO:0000313" key="3">
    <source>
        <dbReference type="Proteomes" id="UP000317093"/>
    </source>
</evidence>
<evidence type="ECO:0000256" key="1">
    <source>
        <dbReference type="SAM" id="Phobius"/>
    </source>
</evidence>
<proteinExistence type="predicted"/>
<keyword evidence="1" id="KW-0472">Membrane</keyword>
<dbReference type="AlphaFoldDB" id="A0A518B9N3"/>
<feature type="transmembrane region" description="Helical" evidence="1">
    <location>
        <begin position="55"/>
        <end position="75"/>
    </location>
</feature>
<keyword evidence="1" id="KW-0812">Transmembrane</keyword>
<reference evidence="2 3" key="1">
    <citation type="submission" date="2019-02" db="EMBL/GenBank/DDBJ databases">
        <title>Deep-cultivation of Planctomycetes and their phenomic and genomic characterization uncovers novel biology.</title>
        <authorList>
            <person name="Wiegand S."/>
            <person name="Jogler M."/>
            <person name="Boedeker C."/>
            <person name="Pinto D."/>
            <person name="Vollmers J."/>
            <person name="Rivas-Marin E."/>
            <person name="Kohn T."/>
            <person name="Peeters S.H."/>
            <person name="Heuer A."/>
            <person name="Rast P."/>
            <person name="Oberbeckmann S."/>
            <person name="Bunk B."/>
            <person name="Jeske O."/>
            <person name="Meyerdierks A."/>
            <person name="Storesund J.E."/>
            <person name="Kallscheuer N."/>
            <person name="Luecker S."/>
            <person name="Lage O.M."/>
            <person name="Pohl T."/>
            <person name="Merkel B.J."/>
            <person name="Hornburger P."/>
            <person name="Mueller R.-W."/>
            <person name="Bruemmer F."/>
            <person name="Labrenz M."/>
            <person name="Spormann A.M."/>
            <person name="Op den Camp H."/>
            <person name="Overmann J."/>
            <person name="Amann R."/>
            <person name="Jetten M.S.M."/>
            <person name="Mascher T."/>
            <person name="Medema M.H."/>
            <person name="Devos D.P."/>
            <person name="Kaster A.-K."/>
            <person name="Ovreas L."/>
            <person name="Rohde M."/>
            <person name="Galperin M.Y."/>
            <person name="Jogler C."/>
        </authorList>
    </citation>
    <scope>NUCLEOTIDE SEQUENCE [LARGE SCALE GENOMIC DNA]</scope>
    <source>
        <strain evidence="2 3">Pan216</strain>
    </source>
</reference>
<keyword evidence="1" id="KW-1133">Transmembrane helix</keyword>
<gene>
    <name evidence="2" type="ORF">Pan216_45790</name>
</gene>
<dbReference type="RefSeq" id="WP_145261361.1">
    <property type="nucleotide sequence ID" value="NZ_CP036279.1"/>
</dbReference>
<name>A0A518B9N3_9BACT</name>
<dbReference type="KEGG" id="knv:Pan216_45790"/>
<sequence>MPDQDESFGERIASLREQVARLEGQLACSHDLAGRIEQMNDKLSTVSDAQKRHSYLWIAVTVGFVIAFGVTIYEIRSHAKAIVKKEIDKSIAGEAIGQINENRDKARVAAANAVHAASKAKETLDSLPVKAESGQLRIKGDAIVEGTITAKTISAVNGKVRLHTTDDGGSGRITILGRLDILDSKTEKPRIILNPKLGGDTFLGLYDNKGHQRLTAVYWSKGDFPAIHFYDGKNPKAFDTLPKRK</sequence>
<accession>A0A518B9N3</accession>
<dbReference type="Proteomes" id="UP000317093">
    <property type="component" value="Chromosome"/>
</dbReference>